<dbReference type="InterPro" id="IPR050194">
    <property type="entry name" value="Glycosyltransferase_grp1"/>
</dbReference>
<dbReference type="CDD" id="cd03801">
    <property type="entry name" value="GT4_PimA-like"/>
    <property type="match status" value="1"/>
</dbReference>
<dbReference type="PATRIC" id="fig|999894.6.peg.2069"/>
<dbReference type="PANTHER" id="PTHR45947">
    <property type="entry name" value="SULFOQUINOVOSYL TRANSFERASE SQD2"/>
    <property type="match status" value="1"/>
</dbReference>
<dbReference type="PANTHER" id="PTHR45947:SF13">
    <property type="entry name" value="TRANSFERASE"/>
    <property type="match status" value="1"/>
</dbReference>
<evidence type="ECO:0000313" key="3">
    <source>
        <dbReference type="EMBL" id="OAQ19847.1"/>
    </source>
</evidence>
<keyword evidence="3" id="KW-0808">Transferase</keyword>
<name>A0A179D1B7_9BACT</name>
<feature type="domain" description="Glycosyl transferase family 1" evidence="1">
    <location>
        <begin position="226"/>
        <end position="376"/>
    </location>
</feature>
<feature type="domain" description="Glycosyltransferase subfamily 4-like N-terminal" evidence="2">
    <location>
        <begin position="14"/>
        <end position="220"/>
    </location>
</feature>
<keyword evidence="4" id="KW-1185">Reference proteome</keyword>
<dbReference type="InterPro" id="IPR001296">
    <property type="entry name" value="Glyco_trans_1"/>
</dbReference>
<proteinExistence type="predicted"/>
<protein>
    <submittedName>
        <fullName evidence="3">Putative glycosyltransferase protein</fullName>
    </submittedName>
</protein>
<sequence length="401" mass="46707">MEILIANKFFYLKGGSERVLFQEREFLLNNKIKVIDFSMKDSRNFSSEYSSYFVSYIDYYTTNRFLIKLKNAFKFIHSPEAVRKIKFLIQKEKPDIAHLHNIYHQLTPSIIHPLKEQGVKVILTLHDGKLICPTYLMLDRKIKLCLECQGKYFYKPFLKNCAGSRFKGLLLMVEAYWHKFFKSYDKVDLFIAPSRFLAEVVSQRIPREKIVVLRNGIDLNEYRPTYEDGGYALYFGRLSREKGVETLLEAHQEVAKEIPLKIVGTGPMEAELKAKYPEAEFLGYRTGEELKSLVARASFVVVPSECYENCPMTVLEAMALGKPIIASRIGGLPELVEEGKTGLLFEMGNVEELKEKMLFLWKNKDLRREMGRAARQKAEREFSLEKHCEELLRIYRRLLES</sequence>
<dbReference type="AlphaFoldDB" id="A0A179D1B7"/>
<dbReference type="Pfam" id="PF13439">
    <property type="entry name" value="Glyco_transf_4"/>
    <property type="match status" value="1"/>
</dbReference>
<dbReference type="Gene3D" id="3.40.50.2000">
    <property type="entry name" value="Glycogen Phosphorylase B"/>
    <property type="match status" value="2"/>
</dbReference>
<evidence type="ECO:0000313" key="4">
    <source>
        <dbReference type="Proteomes" id="UP000078390"/>
    </source>
</evidence>
<accession>A0A179D1B7</accession>
<reference evidence="3 4" key="1">
    <citation type="submission" date="2016-04" db="EMBL/GenBank/DDBJ databases">
        <title>Genome analysis of Thermosulfurimonas dismutans, the first thermophilic sulfur-disproportionating bacterium of the phylum Thermodesulfobacteria.</title>
        <authorList>
            <person name="Mardanov A.V."/>
            <person name="Beletsky A.V."/>
            <person name="Kadnikov V.V."/>
            <person name="Slobodkin A.I."/>
            <person name="Ravin N.V."/>
        </authorList>
    </citation>
    <scope>NUCLEOTIDE SEQUENCE [LARGE SCALE GENOMIC DNA]</scope>
    <source>
        <strain evidence="3 4">S95</strain>
    </source>
</reference>
<dbReference type="SUPFAM" id="SSF53756">
    <property type="entry name" value="UDP-Glycosyltransferase/glycogen phosphorylase"/>
    <property type="match status" value="1"/>
</dbReference>
<dbReference type="GO" id="GO:0016757">
    <property type="term" value="F:glycosyltransferase activity"/>
    <property type="evidence" value="ECO:0007669"/>
    <property type="project" value="InterPro"/>
</dbReference>
<dbReference type="STRING" id="999894.TDIS_2065"/>
<evidence type="ECO:0000259" key="2">
    <source>
        <dbReference type="Pfam" id="PF13439"/>
    </source>
</evidence>
<evidence type="ECO:0000259" key="1">
    <source>
        <dbReference type="Pfam" id="PF00534"/>
    </source>
</evidence>
<dbReference type="Proteomes" id="UP000078390">
    <property type="component" value="Unassembled WGS sequence"/>
</dbReference>
<dbReference type="RefSeq" id="WP_068671794.1">
    <property type="nucleotide sequence ID" value="NZ_LWLG01000023.1"/>
</dbReference>
<organism evidence="3 4">
    <name type="scientific">Thermosulfurimonas dismutans</name>
    <dbReference type="NCBI Taxonomy" id="999894"/>
    <lineage>
        <taxon>Bacteria</taxon>
        <taxon>Pseudomonadati</taxon>
        <taxon>Thermodesulfobacteriota</taxon>
        <taxon>Thermodesulfobacteria</taxon>
        <taxon>Thermodesulfobacteriales</taxon>
        <taxon>Thermodesulfobacteriaceae</taxon>
        <taxon>Thermosulfurimonas</taxon>
    </lineage>
</organism>
<dbReference type="OrthoDB" id="9815550at2"/>
<dbReference type="InterPro" id="IPR028098">
    <property type="entry name" value="Glyco_trans_4-like_N"/>
</dbReference>
<comment type="caution">
    <text evidence="3">The sequence shown here is derived from an EMBL/GenBank/DDBJ whole genome shotgun (WGS) entry which is preliminary data.</text>
</comment>
<dbReference type="EMBL" id="LWLG01000023">
    <property type="protein sequence ID" value="OAQ19847.1"/>
    <property type="molecule type" value="Genomic_DNA"/>
</dbReference>
<dbReference type="Pfam" id="PF00534">
    <property type="entry name" value="Glycos_transf_1"/>
    <property type="match status" value="1"/>
</dbReference>
<gene>
    <name evidence="3" type="ORF">TDIS_2065</name>
</gene>